<protein>
    <recommendedName>
        <fullName evidence="3">HMG box domain-containing protein</fullName>
    </recommendedName>
</protein>
<evidence type="ECO:0008006" key="3">
    <source>
        <dbReference type="Google" id="ProtNLM"/>
    </source>
</evidence>
<organism evidence="1 2">
    <name type="scientific">Diversispora epigaea</name>
    <dbReference type="NCBI Taxonomy" id="1348612"/>
    <lineage>
        <taxon>Eukaryota</taxon>
        <taxon>Fungi</taxon>
        <taxon>Fungi incertae sedis</taxon>
        <taxon>Mucoromycota</taxon>
        <taxon>Glomeromycotina</taxon>
        <taxon>Glomeromycetes</taxon>
        <taxon>Diversisporales</taxon>
        <taxon>Diversisporaceae</taxon>
        <taxon>Diversispora</taxon>
    </lineage>
</organism>
<dbReference type="EMBL" id="PQFF01000007">
    <property type="protein sequence ID" value="RHZ89866.1"/>
    <property type="molecule type" value="Genomic_DNA"/>
</dbReference>
<dbReference type="Proteomes" id="UP000266861">
    <property type="component" value="Unassembled WGS sequence"/>
</dbReference>
<accession>A0A397JUW5</accession>
<keyword evidence="2" id="KW-1185">Reference proteome</keyword>
<reference evidence="1 2" key="1">
    <citation type="submission" date="2018-08" db="EMBL/GenBank/DDBJ databases">
        <title>Genome and evolution of the arbuscular mycorrhizal fungus Diversispora epigaea (formerly Glomus versiforme) and its bacterial endosymbionts.</title>
        <authorList>
            <person name="Sun X."/>
            <person name="Fei Z."/>
            <person name="Harrison M."/>
        </authorList>
    </citation>
    <scope>NUCLEOTIDE SEQUENCE [LARGE SCALE GENOMIC DNA]</scope>
    <source>
        <strain evidence="1 2">IT104</strain>
    </source>
</reference>
<evidence type="ECO:0000313" key="1">
    <source>
        <dbReference type="EMBL" id="RHZ89866.1"/>
    </source>
</evidence>
<proteinExistence type="predicted"/>
<evidence type="ECO:0000313" key="2">
    <source>
        <dbReference type="Proteomes" id="UP000266861"/>
    </source>
</evidence>
<dbReference type="AlphaFoldDB" id="A0A397JUW5"/>
<sequence>MVYQNNYQVIKQPIDNNKTYDFIFETGEVTDDTKTKRLERNAKTNKNIVRLINVPFPPELNEEDLIKPRNDKCDKVKVPNKFFIYRKWYTMCLSEVGQKNDQTSIAPYISEQWRNEPEYVKNYYGTLSMRAGELFKQRYGKNDKKQKIKDENFNSIDQVMSEPPHSFPTTLCHLPNNFISYTSLESSGVHSSNRELLLQSSHPESQYFPYPSLGVYEPNISDITELNYLNYFK</sequence>
<dbReference type="Gene3D" id="1.10.30.10">
    <property type="entry name" value="High mobility group box domain"/>
    <property type="match status" value="1"/>
</dbReference>
<comment type="caution">
    <text evidence="1">The sequence shown here is derived from an EMBL/GenBank/DDBJ whole genome shotgun (WGS) entry which is preliminary data.</text>
</comment>
<gene>
    <name evidence="1" type="ORF">Glove_9g262</name>
</gene>
<name>A0A397JUW5_9GLOM</name>
<dbReference type="OrthoDB" id="6247875at2759"/>
<dbReference type="STRING" id="1348612.A0A397JUW5"/>
<dbReference type="InterPro" id="IPR036910">
    <property type="entry name" value="HMG_box_dom_sf"/>
</dbReference>